<accession>A0ACC1JV24</accession>
<sequence>MRATSLRRVRAQWETTLALLKPDLLADAARVRAVEQEIGQQFRVQERRQIAWTRAQAEAFYAEHQGRPFFGRLVGYMTSGPFVALALAGPQAVSQWRKTMGGTRPVQMRVRNPASLRARFGLTDTRNSFHGSDSAETARRELAFLFGDSKLDRNWEHTSPQAGNLPPSSRDTC</sequence>
<evidence type="ECO:0000313" key="1">
    <source>
        <dbReference type="EMBL" id="KAJ2767665.1"/>
    </source>
</evidence>
<protein>
    <submittedName>
        <fullName evidence="1">Uncharacterized protein</fullName>
    </submittedName>
</protein>
<name>A0ACC1JV24_9FUNG</name>
<comment type="caution">
    <text evidence="1">The sequence shown here is derived from an EMBL/GenBank/DDBJ whole genome shotgun (WGS) entry which is preliminary data.</text>
</comment>
<gene>
    <name evidence="1" type="ORF">IWQ57_003860</name>
</gene>
<organism evidence="1 2">
    <name type="scientific">Coemansia nantahalensis</name>
    <dbReference type="NCBI Taxonomy" id="2789366"/>
    <lineage>
        <taxon>Eukaryota</taxon>
        <taxon>Fungi</taxon>
        <taxon>Fungi incertae sedis</taxon>
        <taxon>Zoopagomycota</taxon>
        <taxon>Kickxellomycotina</taxon>
        <taxon>Kickxellomycetes</taxon>
        <taxon>Kickxellales</taxon>
        <taxon>Kickxellaceae</taxon>
        <taxon>Coemansia</taxon>
    </lineage>
</organism>
<reference evidence="1" key="1">
    <citation type="submission" date="2022-07" db="EMBL/GenBank/DDBJ databases">
        <title>Phylogenomic reconstructions and comparative analyses of Kickxellomycotina fungi.</title>
        <authorList>
            <person name="Reynolds N.K."/>
            <person name="Stajich J.E."/>
            <person name="Barry K."/>
            <person name="Grigoriev I.V."/>
            <person name="Crous P."/>
            <person name="Smith M.E."/>
        </authorList>
    </citation>
    <scope>NUCLEOTIDE SEQUENCE</scope>
    <source>
        <strain evidence="1">CBS 109366</strain>
    </source>
</reference>
<keyword evidence="2" id="KW-1185">Reference proteome</keyword>
<dbReference type="Proteomes" id="UP001140234">
    <property type="component" value="Unassembled WGS sequence"/>
</dbReference>
<evidence type="ECO:0000313" key="2">
    <source>
        <dbReference type="Proteomes" id="UP001140234"/>
    </source>
</evidence>
<proteinExistence type="predicted"/>
<dbReference type="EMBL" id="JANBUJ010001367">
    <property type="protein sequence ID" value="KAJ2767665.1"/>
    <property type="molecule type" value="Genomic_DNA"/>
</dbReference>